<evidence type="ECO:0000313" key="12">
    <source>
        <dbReference type="Proteomes" id="UP000321331"/>
    </source>
</evidence>
<dbReference type="InterPro" id="IPR035680">
    <property type="entry name" value="Clx_II_MBL"/>
</dbReference>
<dbReference type="EC" id="3.1.2.6" evidence="5"/>
<dbReference type="Gene3D" id="3.60.15.10">
    <property type="entry name" value="Ribonuclease Z/Hydroxyacylglutathione hydrolase-like"/>
    <property type="match status" value="1"/>
</dbReference>
<keyword evidence="7" id="KW-0378">Hydrolase</keyword>
<comment type="caution">
    <text evidence="11">The sequence shown here is derived from an EMBL/GenBank/DDBJ whole genome shotgun (WGS) entry which is preliminary data.</text>
</comment>
<reference evidence="11 12" key="1">
    <citation type="submission" date="2019-07" db="EMBL/GenBank/DDBJ databases">
        <title>The First High-Quality Draft Genome Sequence of the Causal Agent of the Current Panama Disease Epidemic.</title>
        <authorList>
            <person name="Warmington R.J."/>
            <person name="Kay W."/>
            <person name="Jeffries A."/>
            <person name="Bebber D."/>
            <person name="Moore K."/>
            <person name="Studholme D.J."/>
        </authorList>
    </citation>
    <scope>NUCLEOTIDE SEQUENCE [LARGE SCALE GENOMIC DNA]</scope>
    <source>
        <strain evidence="11 12">TR4</strain>
    </source>
</reference>
<dbReference type="InterPro" id="IPR056632">
    <property type="entry name" value="DUF7730"/>
</dbReference>
<evidence type="ECO:0000256" key="6">
    <source>
        <dbReference type="ARBA" id="ARBA00022723"/>
    </source>
</evidence>
<dbReference type="PANTHER" id="PTHR11935:SF94">
    <property type="entry name" value="TENZING NORGAY, ISOFORM C"/>
    <property type="match status" value="1"/>
</dbReference>
<dbReference type="PANTHER" id="PTHR11935">
    <property type="entry name" value="BETA LACTAMASE DOMAIN"/>
    <property type="match status" value="1"/>
</dbReference>
<name>A0A5C6SFB6_FUSOC</name>
<proteinExistence type="inferred from homology"/>
<sequence length="695" mass="78406">MFIQPIPMSGWGSNDNWAYLVVDDESRDALIIDPANPGEVAPVLIAAIQSNKLNLVAVVNTHHHWDHAGGNEEILAALINLKLDVIGGKDCEGVTKTPSHGETFKLGNIAITSIHTPCHTQDSICFFFQDGDQKAVFTGDTLFTGGCGRFFEGTAEEMHVALNKHLASLPDDTVVFPGHEYTRSNAEFAISVSQSEPVQQLLSFSGANPVTVGKYTIGHEKVEQKSYGDPDIQRATGETDPVSVMEKLREMKNEYKDGPGPRPRAAGNGGSRFVAVQFLSFAGRDQAGAETLRQIEEEEQYLSPHQWSDFYHIDIPSSPSSVETPSSPTFSPTSPCYWWPDEVDDSLPHWKDHVNEMPLLPNLRPRAMTPLGFRDEDPSETVQRPVPLFQKSPWFKLPPNIRRDILRLAFGDRRVHMSLSFREKHTSDDEKVESWQWFGSFCHRGETPRPRGNAAEQQEFWEDDCKHGDIEPQKIGVMSWLLSCRQNYAEMVDLLYSSNTIAMSGEAMISRIGQLVLPQRLAAVTSLEIRWPLERENEACAGHHDEHTNAIRRLLHPFQLNVDQLSVVMDTLSRTSFPNLRRLCISFEKEYSQRGISNPEAHDMLINKLLQFVKSRPKFKECAFALPEKVFGTITKHIRPVNSGLEKARRSCKQVWCASDGSLHIMHVPFVNTYPDPPPYLENREDTGFWLLRIN</sequence>
<feature type="domain" description="Metallo-beta-lactamase" evidence="10">
    <location>
        <begin position="15"/>
        <end position="179"/>
    </location>
</feature>
<accession>A0A5C6SFB6</accession>
<dbReference type="Proteomes" id="UP000321331">
    <property type="component" value="Unassembled WGS sequence"/>
</dbReference>
<organism evidence="11 12">
    <name type="scientific">Fusarium oxysporum f. sp. cubense</name>
    <dbReference type="NCBI Taxonomy" id="61366"/>
    <lineage>
        <taxon>Eukaryota</taxon>
        <taxon>Fungi</taxon>
        <taxon>Dikarya</taxon>
        <taxon>Ascomycota</taxon>
        <taxon>Pezizomycotina</taxon>
        <taxon>Sordariomycetes</taxon>
        <taxon>Hypocreomycetidae</taxon>
        <taxon>Hypocreales</taxon>
        <taxon>Nectriaceae</taxon>
        <taxon>Fusarium</taxon>
        <taxon>Fusarium oxysporum species complex</taxon>
    </lineage>
</organism>
<dbReference type="UniPathway" id="UPA00619">
    <property type="reaction ID" value="UER00676"/>
</dbReference>
<comment type="catalytic activity">
    <reaction evidence="1">
        <text>an S-(2-hydroxyacyl)glutathione + H2O = a 2-hydroxy carboxylate + glutathione + H(+)</text>
        <dbReference type="Rhea" id="RHEA:21864"/>
        <dbReference type="ChEBI" id="CHEBI:15377"/>
        <dbReference type="ChEBI" id="CHEBI:15378"/>
        <dbReference type="ChEBI" id="CHEBI:57925"/>
        <dbReference type="ChEBI" id="CHEBI:58896"/>
        <dbReference type="ChEBI" id="CHEBI:71261"/>
        <dbReference type="EC" id="3.1.2.6"/>
    </reaction>
</comment>
<protein>
    <recommendedName>
        <fullName evidence="5">hydroxyacylglutathione hydrolase</fullName>
        <ecNumber evidence="5">3.1.2.6</ecNumber>
    </recommendedName>
    <alternativeName>
        <fullName evidence="9">Glyoxalase II</fullName>
    </alternativeName>
</protein>
<comment type="pathway">
    <text evidence="3">Secondary metabolite metabolism; methylglyoxal degradation; (R)-lactate from methylglyoxal: step 2/2.</text>
</comment>
<comment type="similarity">
    <text evidence="4">Belongs to the metallo-beta-lactamase superfamily. Glyoxalase II family.</text>
</comment>
<dbReference type="GO" id="GO:0004416">
    <property type="term" value="F:hydroxyacylglutathione hydrolase activity"/>
    <property type="evidence" value="ECO:0007669"/>
    <property type="project" value="UniProtKB-EC"/>
</dbReference>
<dbReference type="EMBL" id="VMNF01000014">
    <property type="protein sequence ID" value="TXB97252.1"/>
    <property type="molecule type" value="Genomic_DNA"/>
</dbReference>
<dbReference type="InterPro" id="IPR001279">
    <property type="entry name" value="Metallo-B-lactamas"/>
</dbReference>
<gene>
    <name evidence="11" type="ORF">FocTR4_00011407</name>
</gene>
<evidence type="ECO:0000256" key="7">
    <source>
        <dbReference type="ARBA" id="ARBA00022801"/>
    </source>
</evidence>
<evidence type="ECO:0000256" key="3">
    <source>
        <dbReference type="ARBA" id="ARBA00004963"/>
    </source>
</evidence>
<evidence type="ECO:0000256" key="1">
    <source>
        <dbReference type="ARBA" id="ARBA00001623"/>
    </source>
</evidence>
<dbReference type="SUPFAM" id="SSF56281">
    <property type="entry name" value="Metallo-hydrolase/oxidoreductase"/>
    <property type="match status" value="1"/>
</dbReference>
<keyword evidence="8" id="KW-0862">Zinc</keyword>
<dbReference type="AlphaFoldDB" id="A0A5C6SFB6"/>
<dbReference type="Pfam" id="PF24864">
    <property type="entry name" value="DUF7730"/>
    <property type="match status" value="1"/>
</dbReference>
<evidence type="ECO:0000256" key="4">
    <source>
        <dbReference type="ARBA" id="ARBA00006759"/>
    </source>
</evidence>
<evidence type="ECO:0000313" key="11">
    <source>
        <dbReference type="EMBL" id="TXB97252.1"/>
    </source>
</evidence>
<comment type="cofactor">
    <cofactor evidence="2">
        <name>Zn(2+)</name>
        <dbReference type="ChEBI" id="CHEBI:29105"/>
    </cofactor>
</comment>
<dbReference type="InterPro" id="IPR036866">
    <property type="entry name" value="RibonucZ/Hydroxyglut_hydro"/>
</dbReference>
<dbReference type="SMART" id="SM00849">
    <property type="entry name" value="Lactamase_B"/>
    <property type="match status" value="1"/>
</dbReference>
<evidence type="ECO:0000256" key="9">
    <source>
        <dbReference type="ARBA" id="ARBA00031044"/>
    </source>
</evidence>
<evidence type="ECO:0000256" key="8">
    <source>
        <dbReference type="ARBA" id="ARBA00022833"/>
    </source>
</evidence>
<evidence type="ECO:0000256" key="2">
    <source>
        <dbReference type="ARBA" id="ARBA00001947"/>
    </source>
</evidence>
<dbReference type="Pfam" id="PF16123">
    <property type="entry name" value="HAGH_C"/>
    <property type="match status" value="1"/>
</dbReference>
<dbReference type="CDD" id="cd07723">
    <property type="entry name" value="hydroxyacylglutathione_hydrolase_MBL-fold"/>
    <property type="match status" value="1"/>
</dbReference>
<dbReference type="GO" id="GO:0046872">
    <property type="term" value="F:metal ion binding"/>
    <property type="evidence" value="ECO:0007669"/>
    <property type="project" value="UniProtKB-KW"/>
</dbReference>
<evidence type="ECO:0000256" key="5">
    <source>
        <dbReference type="ARBA" id="ARBA00011917"/>
    </source>
</evidence>
<dbReference type="InterPro" id="IPR032282">
    <property type="entry name" value="HAGH_C"/>
</dbReference>
<dbReference type="Pfam" id="PF00753">
    <property type="entry name" value="Lactamase_B"/>
    <property type="match status" value="2"/>
</dbReference>
<evidence type="ECO:0000259" key="10">
    <source>
        <dbReference type="SMART" id="SM00849"/>
    </source>
</evidence>
<keyword evidence="6" id="KW-0479">Metal-binding</keyword>